<dbReference type="AlphaFoldDB" id="A0A2H0VCY7"/>
<evidence type="ECO:0000256" key="1">
    <source>
        <dbReference type="ARBA" id="ARBA00004141"/>
    </source>
</evidence>
<feature type="transmembrane region" description="Helical" evidence="5">
    <location>
        <begin position="230"/>
        <end position="247"/>
    </location>
</feature>
<feature type="transmembrane region" description="Helical" evidence="5">
    <location>
        <begin position="35"/>
        <end position="56"/>
    </location>
</feature>
<sequence length="253" mass="27481">MNLLLQIILYSAASGILALIGALILLGNTKLTKKFSIHLVSFATGTLLAIAFLNLLPEALETAAGESHDVFAWALAGLIAFFLFERIVLKLHFHFHEEDGTHKHPTPVLLLAGDAFHNFIDGAAIAAAFLVNSSLGIVIAIGVALHEVPQEIGDFSIMLHHGWKKSLVFWSNFAIALTAVLGAVMAYIAKSAIEPYLPYLLAFTAGSFIYIAAADLIPEITREKPLDKKSHTAILLLFGVFIVWLFSNFTHGH</sequence>
<evidence type="ECO:0000313" key="7">
    <source>
        <dbReference type="Proteomes" id="UP000230557"/>
    </source>
</evidence>
<feature type="transmembrane region" description="Helical" evidence="5">
    <location>
        <begin position="167"/>
        <end position="190"/>
    </location>
</feature>
<keyword evidence="3 5" id="KW-1133">Transmembrane helix</keyword>
<accession>A0A2H0VCY7</accession>
<keyword evidence="2 5" id="KW-0812">Transmembrane</keyword>
<feature type="transmembrane region" description="Helical" evidence="5">
    <location>
        <begin position="123"/>
        <end position="146"/>
    </location>
</feature>
<feature type="transmembrane region" description="Helical" evidence="5">
    <location>
        <begin position="68"/>
        <end position="89"/>
    </location>
</feature>
<feature type="transmembrane region" description="Helical" evidence="5">
    <location>
        <begin position="7"/>
        <end position="29"/>
    </location>
</feature>
<evidence type="ECO:0000256" key="4">
    <source>
        <dbReference type="ARBA" id="ARBA00023136"/>
    </source>
</evidence>
<evidence type="ECO:0000256" key="2">
    <source>
        <dbReference type="ARBA" id="ARBA00022692"/>
    </source>
</evidence>
<dbReference type="PANTHER" id="PTHR16950:SF16">
    <property type="entry name" value="ZINC TRANSPORTER ZIP13"/>
    <property type="match status" value="1"/>
</dbReference>
<dbReference type="GO" id="GO:0016020">
    <property type="term" value="C:membrane"/>
    <property type="evidence" value="ECO:0007669"/>
    <property type="project" value="UniProtKB-SubCell"/>
</dbReference>
<evidence type="ECO:0000256" key="5">
    <source>
        <dbReference type="SAM" id="Phobius"/>
    </source>
</evidence>
<dbReference type="GO" id="GO:0046873">
    <property type="term" value="F:metal ion transmembrane transporter activity"/>
    <property type="evidence" value="ECO:0007669"/>
    <property type="project" value="InterPro"/>
</dbReference>
<keyword evidence="4 5" id="KW-0472">Membrane</keyword>
<name>A0A2H0VCY7_9BACT</name>
<feature type="transmembrane region" description="Helical" evidence="5">
    <location>
        <begin position="196"/>
        <end position="218"/>
    </location>
</feature>
<reference evidence="7" key="1">
    <citation type="submission" date="2017-09" db="EMBL/GenBank/DDBJ databases">
        <title>Depth-based differentiation of microbial function through sediment-hosted aquifers and enrichment of novel symbionts in the deep terrestrial subsurface.</title>
        <authorList>
            <person name="Probst A.J."/>
            <person name="Ladd B."/>
            <person name="Jarett J.K."/>
            <person name="Geller-Mcgrath D.E."/>
            <person name="Sieber C.M.K."/>
            <person name="Emerson J.B."/>
            <person name="Anantharaman K."/>
            <person name="Thomas B.C."/>
            <person name="Malmstrom R."/>
            <person name="Stieglmeier M."/>
            <person name="Klingl A."/>
            <person name="Woyke T."/>
            <person name="Ryan C.M."/>
            <person name="Banfield J.F."/>
        </authorList>
    </citation>
    <scope>NUCLEOTIDE SEQUENCE [LARGE SCALE GENOMIC DNA]</scope>
</reference>
<dbReference type="EMBL" id="PFAJ01000053">
    <property type="protein sequence ID" value="PIR96933.1"/>
    <property type="molecule type" value="Genomic_DNA"/>
</dbReference>
<evidence type="ECO:0000313" key="6">
    <source>
        <dbReference type="EMBL" id="PIR96933.1"/>
    </source>
</evidence>
<dbReference type="Pfam" id="PF02535">
    <property type="entry name" value="Zip"/>
    <property type="match status" value="2"/>
</dbReference>
<comment type="subcellular location">
    <subcellularLocation>
        <location evidence="1">Membrane</location>
        <topology evidence="1">Multi-pass membrane protein</topology>
    </subcellularLocation>
</comment>
<dbReference type="InterPro" id="IPR003689">
    <property type="entry name" value="ZIP"/>
</dbReference>
<dbReference type="Proteomes" id="UP000230557">
    <property type="component" value="Unassembled WGS sequence"/>
</dbReference>
<organism evidence="6 7">
    <name type="scientific">Candidatus Doudnabacteria bacterium CG10_big_fil_rev_8_21_14_0_10_41_10</name>
    <dbReference type="NCBI Taxonomy" id="1974551"/>
    <lineage>
        <taxon>Bacteria</taxon>
        <taxon>Candidatus Doudnaibacteriota</taxon>
    </lineage>
</organism>
<dbReference type="PANTHER" id="PTHR16950">
    <property type="entry name" value="ZINC TRANSPORTER SLC39A7 HISTIDINE-RICH MEMBRANE PROTEIN KE4"/>
    <property type="match status" value="1"/>
</dbReference>
<gene>
    <name evidence="6" type="ORF">COT91_04105</name>
</gene>
<proteinExistence type="predicted"/>
<comment type="caution">
    <text evidence="6">The sequence shown here is derived from an EMBL/GenBank/DDBJ whole genome shotgun (WGS) entry which is preliminary data.</text>
</comment>
<protein>
    <submittedName>
        <fullName evidence="6">ZIP zinc transporter</fullName>
    </submittedName>
</protein>
<evidence type="ECO:0000256" key="3">
    <source>
        <dbReference type="ARBA" id="ARBA00022989"/>
    </source>
</evidence>